<dbReference type="GO" id="GO:0008081">
    <property type="term" value="F:phosphoric diester hydrolase activity"/>
    <property type="evidence" value="ECO:0007669"/>
    <property type="project" value="InterPro"/>
</dbReference>
<dbReference type="EMBL" id="VOIH02000010">
    <property type="protein sequence ID" value="KAF3435418.1"/>
    <property type="molecule type" value="Genomic_DNA"/>
</dbReference>
<dbReference type="CDD" id="cd08588">
    <property type="entry name" value="PI-PLCc_At5g67130_like"/>
    <property type="match status" value="1"/>
</dbReference>
<dbReference type="AlphaFoldDB" id="A0A8K0GSK4"/>
<dbReference type="PANTHER" id="PTHR13593">
    <property type="match status" value="1"/>
</dbReference>
<accession>A0A8K0GSK4</accession>
<dbReference type="SUPFAM" id="SSF51695">
    <property type="entry name" value="PLC-like phosphodiesterases"/>
    <property type="match status" value="2"/>
</dbReference>
<dbReference type="Proteomes" id="UP000796880">
    <property type="component" value="Unassembled WGS sequence"/>
</dbReference>
<dbReference type="GO" id="GO:0006629">
    <property type="term" value="P:lipid metabolic process"/>
    <property type="evidence" value="ECO:0007669"/>
    <property type="project" value="InterPro"/>
</dbReference>
<keyword evidence="2" id="KW-1185">Reference proteome</keyword>
<protein>
    <recommendedName>
        <fullName evidence="3">PI-PLC X domain-containing protein</fullName>
    </recommendedName>
</protein>
<organism evidence="1 2">
    <name type="scientific">Rhamnella rubrinervis</name>
    <dbReference type="NCBI Taxonomy" id="2594499"/>
    <lineage>
        <taxon>Eukaryota</taxon>
        <taxon>Viridiplantae</taxon>
        <taxon>Streptophyta</taxon>
        <taxon>Embryophyta</taxon>
        <taxon>Tracheophyta</taxon>
        <taxon>Spermatophyta</taxon>
        <taxon>Magnoliopsida</taxon>
        <taxon>eudicotyledons</taxon>
        <taxon>Gunneridae</taxon>
        <taxon>Pentapetalae</taxon>
        <taxon>rosids</taxon>
        <taxon>fabids</taxon>
        <taxon>Rosales</taxon>
        <taxon>Rhamnaceae</taxon>
        <taxon>rhamnoid group</taxon>
        <taxon>Rhamneae</taxon>
        <taxon>Rhamnella</taxon>
    </lineage>
</organism>
<dbReference type="OrthoDB" id="7984201at2759"/>
<dbReference type="Gene3D" id="3.20.20.190">
    <property type="entry name" value="Phosphatidylinositol (PI) phosphodiesterase"/>
    <property type="match status" value="2"/>
</dbReference>
<evidence type="ECO:0000313" key="2">
    <source>
        <dbReference type="Proteomes" id="UP000796880"/>
    </source>
</evidence>
<gene>
    <name evidence="1" type="ORF">FNV43_RR22507</name>
</gene>
<reference evidence="1" key="1">
    <citation type="submission" date="2020-03" db="EMBL/GenBank/DDBJ databases">
        <title>A high-quality chromosome-level genome assembly of a woody plant with both climbing and erect habits, Rhamnella rubrinervis.</title>
        <authorList>
            <person name="Lu Z."/>
            <person name="Yang Y."/>
            <person name="Zhu X."/>
            <person name="Sun Y."/>
        </authorList>
    </citation>
    <scope>NUCLEOTIDE SEQUENCE</scope>
    <source>
        <strain evidence="1">BYM</strain>
        <tissue evidence="1">Leaf</tissue>
    </source>
</reference>
<dbReference type="PANTHER" id="PTHR13593:SF134">
    <property type="entry name" value="F14J22.5 PROTEIN"/>
    <property type="match status" value="1"/>
</dbReference>
<evidence type="ECO:0000313" key="1">
    <source>
        <dbReference type="EMBL" id="KAF3435418.1"/>
    </source>
</evidence>
<proteinExistence type="predicted"/>
<sequence>MAGNPQTSLPCLPITGDWGGDGRFISIFVATLFTATFLVDLSSSLKEGQICVADSNCYSGLHCETCIANGNVRPRCTRIKPINPTSQVKGLPFNRYSWLTTHNAFARLGQRSATGSIIVAPSNQQDSITDQLNNGIRGLMLDMYDFQNDIWLCHSFGGQCYNYTAFQPAINVLKEIQSFLVANPTEIVTIIIEDYVTSPKGLTKVFDAAGLRKYWFPVSRMPTNGGDWPTVDDMVQKNQRLLVFTSKARKEASEGIAYQWRYMVENQYGNGGMKAGSCPNRSESSSMNTKTRSLVLVNYFRDVPGLAQSCKDNSAPLLDMVNTCYEAAGKRWPNFIAVDFYKRSDGGGAPEASDVVNGHLVCGCGNIASCKANMSNGVCDIQEAGAAPTTKAVANEIGSARSDRSPIPFLWFLFETLLITLFLNGLNIKEMGSEMTMGHAQNGVRGLMLDMYDFYNDIWLCHGHCFNYTAFQPAINVLKEIQTFLEEHASEIITIFVEDCVTSPNGLTNVFEAAGLTAFWFPVSQMPKNGRDWSAVNNMIQKNQRLLIITSVPTREASEEIAYQWSYVVENQSGLCKNRAESSPMNATSKSLVLVNHFRSTPNYLETCKDNSSSLLSMVSTCYEAAGRRWPNFIAVNFYKKSDGDGSPEAVDLANGHLVCGCPDIAYCKASKSAIGGGCELSESPGLPCSYIMQLFYKLVQLLWLVWMAQAGLCKIRPDCARSDRIVQYPTGLCNIRPDLVLIRPDFQNYVGSRPNPTGSAKSFKMEGANYIGIAIVHDGSLVRMENGTYFYTNYKTKVTCVRYWCSKSELEDEVYECLEVNRNAYNMKMKFLYDRASQPVEPVEIRREKDILRTICLQKLDMNLCRYVQIVIPQDGLVLTFKILVTILWLVKKRNITPYNMCSHYYTADSYRLHGLNLSFVIGNNGMFRKMYVLVIVLPPTNARRSIWRQRVTNTIRGEDIVT</sequence>
<comment type="caution">
    <text evidence="1">The sequence shown here is derived from an EMBL/GenBank/DDBJ whole genome shotgun (WGS) entry which is preliminary data.</text>
</comment>
<evidence type="ECO:0008006" key="3">
    <source>
        <dbReference type="Google" id="ProtNLM"/>
    </source>
</evidence>
<name>A0A8K0GSK4_9ROSA</name>
<dbReference type="Pfam" id="PF26178">
    <property type="entry name" value="PI-PLC_cat"/>
    <property type="match status" value="2"/>
</dbReference>
<dbReference type="InterPro" id="IPR017946">
    <property type="entry name" value="PLC-like_Pdiesterase_TIM-brl"/>
</dbReference>
<dbReference type="InterPro" id="IPR051057">
    <property type="entry name" value="PI-PLC_domain"/>
</dbReference>
<dbReference type="PROSITE" id="PS50007">
    <property type="entry name" value="PIPLC_X_DOMAIN"/>
    <property type="match status" value="1"/>
</dbReference>